<evidence type="ECO:0000313" key="2">
    <source>
        <dbReference type="EMBL" id="SKC76514.1"/>
    </source>
</evidence>
<protein>
    <recommendedName>
        <fullName evidence="4">DUF3649 domain-containing protein</fullName>
    </recommendedName>
</protein>
<feature type="transmembrane region" description="Helical" evidence="1">
    <location>
        <begin position="21"/>
        <end position="41"/>
    </location>
</feature>
<gene>
    <name evidence="2" type="ORF">SAMN05660236_3409</name>
</gene>
<name>A0A1T5LKV4_9BACT</name>
<reference evidence="2 3" key="1">
    <citation type="submission" date="2017-02" db="EMBL/GenBank/DDBJ databases">
        <authorList>
            <person name="Peterson S.W."/>
        </authorList>
    </citation>
    <scope>NUCLEOTIDE SEQUENCE [LARGE SCALE GENOMIC DNA]</scope>
    <source>
        <strain evidence="2 3">DSM 25262</strain>
    </source>
</reference>
<organism evidence="2 3">
    <name type="scientific">Ohtaekwangia koreensis</name>
    <dbReference type="NCBI Taxonomy" id="688867"/>
    <lineage>
        <taxon>Bacteria</taxon>
        <taxon>Pseudomonadati</taxon>
        <taxon>Bacteroidota</taxon>
        <taxon>Cytophagia</taxon>
        <taxon>Cytophagales</taxon>
        <taxon>Fulvivirgaceae</taxon>
        <taxon>Ohtaekwangia</taxon>
    </lineage>
</organism>
<dbReference type="AlphaFoldDB" id="A0A1T5LKV4"/>
<dbReference type="RefSeq" id="WP_079687933.1">
    <property type="nucleotide sequence ID" value="NZ_FUZU01000002.1"/>
</dbReference>
<accession>A0A1T5LKV4</accession>
<feature type="transmembrane region" description="Helical" evidence="1">
    <location>
        <begin position="47"/>
        <end position="67"/>
    </location>
</feature>
<sequence length="101" mass="11494">MPANPKHLTASPWHRFGKISAGILGGYFVSSAVHLAFASWFNHVNVLITSTFTGFILWAVLMVLAFLSKSGWRVWMLYILLTLSFFVIAWMGKMYNPNFLH</sequence>
<keyword evidence="3" id="KW-1185">Reference proteome</keyword>
<evidence type="ECO:0000313" key="3">
    <source>
        <dbReference type="Proteomes" id="UP000190961"/>
    </source>
</evidence>
<keyword evidence="1" id="KW-0472">Membrane</keyword>
<dbReference type="EMBL" id="FUZU01000002">
    <property type="protein sequence ID" value="SKC76514.1"/>
    <property type="molecule type" value="Genomic_DNA"/>
</dbReference>
<evidence type="ECO:0000256" key="1">
    <source>
        <dbReference type="SAM" id="Phobius"/>
    </source>
</evidence>
<keyword evidence="1" id="KW-1133">Transmembrane helix</keyword>
<evidence type="ECO:0008006" key="4">
    <source>
        <dbReference type="Google" id="ProtNLM"/>
    </source>
</evidence>
<dbReference type="OrthoDB" id="711014at2"/>
<keyword evidence="1" id="KW-0812">Transmembrane</keyword>
<proteinExistence type="predicted"/>
<dbReference type="STRING" id="688867.SAMN05660236_3409"/>
<dbReference type="Proteomes" id="UP000190961">
    <property type="component" value="Unassembled WGS sequence"/>
</dbReference>
<feature type="transmembrane region" description="Helical" evidence="1">
    <location>
        <begin position="74"/>
        <end position="92"/>
    </location>
</feature>